<evidence type="ECO:0000313" key="1">
    <source>
        <dbReference type="EMBL" id="UNH58349.1"/>
    </source>
</evidence>
<dbReference type="Proteomes" id="UP000829276">
    <property type="component" value="Segment"/>
</dbReference>
<keyword evidence="2" id="KW-1185">Reference proteome</keyword>
<organism evidence="1 2">
    <name type="scientific">Bacillus phage vB_BsuS_PJN02</name>
    <dbReference type="NCBI Taxonomy" id="2920374"/>
    <lineage>
        <taxon>Viruses</taxon>
        <taxon>Duplodnaviria</taxon>
        <taxon>Heunggongvirae</taxon>
        <taxon>Uroviricota</taxon>
        <taxon>Caudoviricetes</taxon>
        <taxon>Heleneionescovirinae</taxon>
        <taxon>Zhangjivirus</taxon>
        <taxon>Zhangjivirus PJN02</taxon>
    </lineage>
</organism>
<proteinExistence type="predicted"/>
<protein>
    <submittedName>
        <fullName evidence="1">Uncharacterized protein</fullName>
    </submittedName>
</protein>
<sequence length="51" mass="5893">MRDKKIIRIKNGEFILDITKDGVLTTYKRDSAMDISGWAFDKLAFIIYLAP</sequence>
<evidence type="ECO:0000313" key="2">
    <source>
        <dbReference type="Proteomes" id="UP000829276"/>
    </source>
</evidence>
<name>A0AC61TRN6_9CAUD</name>
<reference evidence="1" key="1">
    <citation type="submission" date="2022-02" db="EMBL/GenBank/DDBJ databases">
        <authorList>
            <person name="Nazir A."/>
            <person name="Chen Y."/>
            <person name="Liu Y."/>
        </authorList>
    </citation>
    <scope>NUCLEOTIDE SEQUENCE</scope>
</reference>
<accession>A0AC61TRN6</accession>
<dbReference type="EMBL" id="OM634653">
    <property type="protein sequence ID" value="UNH58349.1"/>
    <property type="molecule type" value="Genomic_DNA"/>
</dbReference>